<name>A0A1F5LXL1_PENAI</name>
<accession>A0A1F5LXL1</accession>
<evidence type="ECO:0000313" key="2">
    <source>
        <dbReference type="EMBL" id="OGE57897.1"/>
    </source>
</evidence>
<proteinExistence type="predicted"/>
<reference evidence="2 3" key="1">
    <citation type="journal article" date="2016" name="Sci. Rep.">
        <title>Penicillium arizonense, a new, genome sequenced fungal species, reveals a high chemical diversity in secreted metabolites.</title>
        <authorList>
            <person name="Grijseels S."/>
            <person name="Nielsen J.C."/>
            <person name="Randelovic M."/>
            <person name="Nielsen J."/>
            <person name="Nielsen K.F."/>
            <person name="Workman M."/>
            <person name="Frisvad J.C."/>
        </authorList>
    </citation>
    <scope>NUCLEOTIDE SEQUENCE [LARGE SCALE GENOMIC DNA]</scope>
    <source>
        <strain evidence="2 3">CBS 141311</strain>
    </source>
</reference>
<evidence type="ECO:0000256" key="1">
    <source>
        <dbReference type="SAM" id="MobiDB-lite"/>
    </source>
</evidence>
<feature type="compositionally biased region" description="Low complexity" evidence="1">
    <location>
        <begin position="19"/>
        <end position="31"/>
    </location>
</feature>
<comment type="caution">
    <text evidence="2">The sequence shown here is derived from an EMBL/GenBank/DDBJ whole genome shotgun (WGS) entry which is preliminary data.</text>
</comment>
<dbReference type="GeneID" id="34570965"/>
<protein>
    <submittedName>
        <fullName evidence="2">Uncharacterized protein</fullName>
    </submittedName>
</protein>
<keyword evidence="3" id="KW-1185">Reference proteome</keyword>
<sequence length="287" mass="32294">MNSFSSQDFQEWVDRRQSTVSSSTVSSSSTSILFPSPATSPGSSSRKQSWQSYDDVVRLELTPSVQISFVKQGQLFKLKYTYIDVCKDATGALRCLELGGGLGQQTPFVHGFSNTKLPVPHLEHPKSGDDYPLRVSFMEQQTIQAAHTVFMTQLSYKFENWNDCVRFQEILLGSKLIFIGGMAEAKSKGRGEECISQNLRILRGHNGKRVMLFFANSQRRELKRYVSIPLNCVGGIKPPKKAGRPATLDLNPNFEILSQMRTFTVQFLDDDDCKDFCQMLSYDLTIG</sequence>
<dbReference type="Proteomes" id="UP000177622">
    <property type="component" value="Unassembled WGS sequence"/>
</dbReference>
<dbReference type="RefSeq" id="XP_022493320.1">
    <property type="nucleotide sequence ID" value="XM_022626231.1"/>
</dbReference>
<dbReference type="EMBL" id="LXJU01000001">
    <property type="protein sequence ID" value="OGE57897.1"/>
    <property type="molecule type" value="Genomic_DNA"/>
</dbReference>
<organism evidence="2 3">
    <name type="scientific">Penicillium arizonense</name>
    <dbReference type="NCBI Taxonomy" id="1835702"/>
    <lineage>
        <taxon>Eukaryota</taxon>
        <taxon>Fungi</taxon>
        <taxon>Dikarya</taxon>
        <taxon>Ascomycota</taxon>
        <taxon>Pezizomycotina</taxon>
        <taxon>Eurotiomycetes</taxon>
        <taxon>Eurotiomycetidae</taxon>
        <taxon>Eurotiales</taxon>
        <taxon>Aspergillaceae</taxon>
        <taxon>Penicillium</taxon>
    </lineage>
</organism>
<dbReference type="AlphaFoldDB" id="A0A1F5LXL1"/>
<dbReference type="OrthoDB" id="4160190at2759"/>
<gene>
    <name evidence="2" type="ORF">PENARI_c001G01412</name>
</gene>
<evidence type="ECO:0000313" key="3">
    <source>
        <dbReference type="Proteomes" id="UP000177622"/>
    </source>
</evidence>
<feature type="compositionally biased region" description="Polar residues" evidence="1">
    <location>
        <begin position="37"/>
        <end position="48"/>
    </location>
</feature>
<feature type="region of interest" description="Disordered" evidence="1">
    <location>
        <begin position="19"/>
        <end position="48"/>
    </location>
</feature>